<dbReference type="AlphaFoldDB" id="A0A839A9U9"/>
<dbReference type="InterPro" id="IPR050493">
    <property type="entry name" value="FAD-dep_Monooxygenase_BioMet"/>
</dbReference>
<dbReference type="PRINTS" id="PR00420">
    <property type="entry name" value="RNGMNOXGNASE"/>
</dbReference>
<dbReference type="Proteomes" id="UP000541109">
    <property type="component" value="Unassembled WGS sequence"/>
</dbReference>
<evidence type="ECO:0000256" key="1">
    <source>
        <dbReference type="ARBA" id="ARBA00023002"/>
    </source>
</evidence>
<protein>
    <submittedName>
        <fullName evidence="4">Flavin-dependent oxidoreductase</fullName>
    </submittedName>
</protein>
<evidence type="ECO:0000256" key="2">
    <source>
        <dbReference type="ARBA" id="ARBA00023033"/>
    </source>
</evidence>
<dbReference type="InterPro" id="IPR036188">
    <property type="entry name" value="FAD/NAD-bd_sf"/>
</dbReference>
<keyword evidence="2" id="KW-0503">Monooxygenase</keyword>
<dbReference type="NCBIfam" id="NF005720">
    <property type="entry name" value="PRK07538.1"/>
    <property type="match status" value="1"/>
</dbReference>
<dbReference type="EMBL" id="JACFXV010000031">
    <property type="protein sequence ID" value="MBA5775956.1"/>
    <property type="molecule type" value="Genomic_DNA"/>
</dbReference>
<dbReference type="Gene3D" id="3.50.50.60">
    <property type="entry name" value="FAD/NAD(P)-binding domain"/>
    <property type="match status" value="1"/>
</dbReference>
<dbReference type="PANTHER" id="PTHR13789">
    <property type="entry name" value="MONOOXYGENASE"/>
    <property type="match status" value="1"/>
</dbReference>
<dbReference type="InterPro" id="IPR002938">
    <property type="entry name" value="FAD-bd"/>
</dbReference>
<dbReference type="Pfam" id="PF01494">
    <property type="entry name" value="FAD_binding_3"/>
    <property type="match status" value="1"/>
</dbReference>
<dbReference type="GO" id="GO:0004497">
    <property type="term" value="F:monooxygenase activity"/>
    <property type="evidence" value="ECO:0007669"/>
    <property type="project" value="UniProtKB-KW"/>
</dbReference>
<keyword evidence="1" id="KW-0560">Oxidoreductase</keyword>
<keyword evidence="5" id="KW-1185">Reference proteome</keyword>
<sequence length="419" mass="46286">MTVLIAGAGIAGLTMALSLHQAGIPARVFEAVGELKPLGVGINLQPHAVRELDELGLLAGLDGIGLRTREVAYFSSHGSPIWSEPRGIGAGYNWPQFSIHRGKLQMLLFETVRKRLGPDAIVTGAAIEDWRQEDGGIAVDLVDRHAGKSLGTVRGKVLIAADGIHSACRAKLYPKEGMPAWGGIVMWRGVTRGARFLTGRSMAMAGCKARKFVCYPIADDGEDGSVINWIADLRFPADYLWRREDWNRPGRLEDFLPRFADWHFDWLDVPRIIRDAEHVFEYPMVDRDPLPRWTHGAMTLMGDAAHPMYPIGSNGASQAILDARVLTREFQRHGVGEAALRAYEAERRPATGKIVLLNRADGPDKVLDIVEARAPDGFNRVEDVLSRTELEETARAYKQVAGFDVETLNRRESIVRLAG</sequence>
<dbReference type="RefSeq" id="WP_182161876.1">
    <property type="nucleotide sequence ID" value="NZ_JACFXV010000031.1"/>
</dbReference>
<dbReference type="SUPFAM" id="SSF54373">
    <property type="entry name" value="FAD-linked reductases, C-terminal domain"/>
    <property type="match status" value="1"/>
</dbReference>
<dbReference type="GO" id="GO:0071949">
    <property type="term" value="F:FAD binding"/>
    <property type="evidence" value="ECO:0007669"/>
    <property type="project" value="InterPro"/>
</dbReference>
<gene>
    <name evidence="4" type="ORF">H2509_02310</name>
</gene>
<reference evidence="4 5" key="1">
    <citation type="submission" date="2020-07" db="EMBL/GenBank/DDBJ databases">
        <title>Stappia sp., F7233, whole genome shotgun sequencing project.</title>
        <authorList>
            <person name="Jiang S."/>
            <person name="Liu Z.W."/>
            <person name="Du Z.J."/>
        </authorList>
    </citation>
    <scope>NUCLEOTIDE SEQUENCE [LARGE SCALE GENOMIC DNA]</scope>
    <source>
        <strain evidence="4 5">F7233</strain>
    </source>
</reference>
<proteinExistence type="predicted"/>
<organism evidence="4 5">
    <name type="scientific">Stappia albiluteola</name>
    <dbReference type="NCBI Taxonomy" id="2758565"/>
    <lineage>
        <taxon>Bacteria</taxon>
        <taxon>Pseudomonadati</taxon>
        <taxon>Pseudomonadota</taxon>
        <taxon>Alphaproteobacteria</taxon>
        <taxon>Hyphomicrobiales</taxon>
        <taxon>Stappiaceae</taxon>
        <taxon>Stappia</taxon>
    </lineage>
</organism>
<accession>A0A839A9U9</accession>
<evidence type="ECO:0000313" key="4">
    <source>
        <dbReference type="EMBL" id="MBA5775956.1"/>
    </source>
</evidence>
<evidence type="ECO:0000313" key="5">
    <source>
        <dbReference type="Proteomes" id="UP000541109"/>
    </source>
</evidence>
<name>A0A839A9U9_9HYPH</name>
<dbReference type="SUPFAM" id="SSF51905">
    <property type="entry name" value="FAD/NAD(P)-binding domain"/>
    <property type="match status" value="1"/>
</dbReference>
<comment type="caution">
    <text evidence="4">The sequence shown here is derived from an EMBL/GenBank/DDBJ whole genome shotgun (WGS) entry which is preliminary data.</text>
</comment>
<dbReference type="PANTHER" id="PTHR13789:SF268">
    <property type="entry name" value="5-METHYLPHENAZINE-1-CARBOXYLATE 1-MONOOXYGENASE"/>
    <property type="match status" value="1"/>
</dbReference>
<feature type="domain" description="FAD-binding" evidence="3">
    <location>
        <begin position="2"/>
        <end position="354"/>
    </location>
</feature>
<dbReference type="Gene3D" id="3.30.9.30">
    <property type="match status" value="1"/>
</dbReference>
<evidence type="ECO:0000259" key="3">
    <source>
        <dbReference type="Pfam" id="PF01494"/>
    </source>
</evidence>